<dbReference type="AlphaFoldDB" id="A0A0E2E5W0"/>
<keyword evidence="1" id="KW-0472">Membrane</keyword>
<dbReference type="HOGENOM" id="CLU_136838_0_0_12"/>
<protein>
    <submittedName>
        <fullName evidence="2">Uncharacterized protein</fullName>
    </submittedName>
</protein>
<reference evidence="2" key="1">
    <citation type="submission" date="2012-01" db="EMBL/GenBank/DDBJ databases">
        <title>The Genome Sequence of Treponema denticola H-22.</title>
        <authorList>
            <consortium name="The Broad Institute Genome Sequencing Platform"/>
            <person name="Earl A."/>
            <person name="Ward D."/>
            <person name="Feldgarden M."/>
            <person name="Gevers D."/>
            <person name="Blanton J.M."/>
            <person name="Fenno C.J."/>
            <person name="Baranova O.V."/>
            <person name="Mathney J."/>
            <person name="Dewhirst F.E."/>
            <person name="Izard J."/>
            <person name="Young S.K."/>
            <person name="Zeng Q."/>
            <person name="Gargeya S."/>
            <person name="Fitzgerald M."/>
            <person name="Haas B."/>
            <person name="Abouelleil A."/>
            <person name="Alvarado L."/>
            <person name="Arachchi H.M."/>
            <person name="Berlin A."/>
            <person name="Chapman S.B."/>
            <person name="Gearin G."/>
            <person name="Goldberg J."/>
            <person name="Griggs A."/>
            <person name="Gujja S."/>
            <person name="Hansen M."/>
            <person name="Heiman D."/>
            <person name="Howarth C."/>
            <person name="Larimer J."/>
            <person name="Lui A."/>
            <person name="MacDonald P.J.P."/>
            <person name="McCowen C."/>
            <person name="Montmayeur A."/>
            <person name="Murphy C."/>
            <person name="Neiman D."/>
            <person name="Pearson M."/>
            <person name="Priest M."/>
            <person name="Roberts A."/>
            <person name="Saif S."/>
            <person name="Shea T."/>
            <person name="Sisk P."/>
            <person name="Stolte C."/>
            <person name="Sykes S."/>
            <person name="Wortman J."/>
            <person name="Nusbaum C."/>
            <person name="Birren B."/>
        </authorList>
    </citation>
    <scope>NUCLEOTIDE SEQUENCE [LARGE SCALE GENOMIC DNA]</scope>
    <source>
        <strain evidence="2">H-22</strain>
    </source>
</reference>
<organism evidence="2">
    <name type="scientific">Treponema denticola H-22</name>
    <dbReference type="NCBI Taxonomy" id="999432"/>
    <lineage>
        <taxon>Bacteria</taxon>
        <taxon>Pseudomonadati</taxon>
        <taxon>Spirochaetota</taxon>
        <taxon>Spirochaetia</taxon>
        <taxon>Spirochaetales</taxon>
        <taxon>Treponemataceae</taxon>
        <taxon>Treponema</taxon>
    </lineage>
</organism>
<feature type="transmembrane region" description="Helical" evidence="1">
    <location>
        <begin position="135"/>
        <end position="156"/>
    </location>
</feature>
<evidence type="ECO:0000256" key="1">
    <source>
        <dbReference type="SAM" id="Phobius"/>
    </source>
</evidence>
<feature type="transmembrane region" description="Helical" evidence="1">
    <location>
        <begin position="94"/>
        <end position="114"/>
    </location>
</feature>
<dbReference type="Proteomes" id="UP000011705">
    <property type="component" value="Chromosome"/>
</dbReference>
<sequence length="161" mass="18518">MILFIEIIIGIILFTILIVPRVLKDPLSAIGDYPPQIRRRCVELGLVEDRKKRFSKKEMLRKCLCMIVLPVVFALIMYKINGTTSFVSGFLQSYIIWLAITWYDAFILDCVWFCHSKKVRIQGTEDMSEYKDYLFHIKQSCIGSALGLPVCLIVGLCVSLF</sequence>
<feature type="transmembrane region" description="Helical" evidence="1">
    <location>
        <begin position="59"/>
        <end position="78"/>
    </location>
</feature>
<evidence type="ECO:0000313" key="2">
    <source>
        <dbReference type="EMBL" id="EMB34130.1"/>
    </source>
</evidence>
<name>A0A0E2E5W0_TREDN</name>
<accession>A0A0E2E5W0</accession>
<dbReference type="PATRIC" id="fig|999432.5.peg.914"/>
<keyword evidence="1" id="KW-1133">Transmembrane helix</keyword>
<dbReference type="RefSeq" id="WP_002668096.1">
    <property type="nucleotide sequence ID" value="NZ_CM001795.1"/>
</dbReference>
<gene>
    <name evidence="2" type="ORF">HMPREF9726_00879</name>
</gene>
<keyword evidence="1" id="KW-0812">Transmembrane</keyword>
<comment type="caution">
    <text evidence="2">The sequence shown here is derived from an EMBL/GenBank/DDBJ whole genome shotgun (WGS) entry which is preliminary data.</text>
</comment>
<proteinExistence type="predicted"/>
<feature type="transmembrane region" description="Helical" evidence="1">
    <location>
        <begin position="6"/>
        <end position="23"/>
    </location>
</feature>
<dbReference type="EMBL" id="AGDV01000009">
    <property type="protein sequence ID" value="EMB34130.1"/>
    <property type="molecule type" value="Genomic_DNA"/>
</dbReference>